<dbReference type="Proteomes" id="UP000004394">
    <property type="component" value="Unassembled WGS sequence"/>
</dbReference>
<dbReference type="AlphaFoldDB" id="E0NQ90"/>
<evidence type="ECO:0000256" key="1">
    <source>
        <dbReference type="SAM" id="MobiDB-lite"/>
    </source>
</evidence>
<dbReference type="BioCyc" id="PMAR862515-HMP:GMOO-351-MONOMER"/>
<dbReference type="RefSeq" id="WP_006948077.1">
    <property type="nucleotide sequence ID" value="NZ_BAJI01000057.1"/>
</dbReference>
<organism evidence="2 3">
    <name type="scientific">Hoylesella marshii DSM 16973 = JCM 13450</name>
    <dbReference type="NCBI Taxonomy" id="862515"/>
    <lineage>
        <taxon>Bacteria</taxon>
        <taxon>Pseudomonadati</taxon>
        <taxon>Bacteroidota</taxon>
        <taxon>Bacteroidia</taxon>
        <taxon>Bacteroidales</taxon>
        <taxon>Prevotellaceae</taxon>
        <taxon>Hoylesella</taxon>
    </lineage>
</organism>
<gene>
    <name evidence="2" type="ORF">HMPREF0658_0341</name>
</gene>
<evidence type="ECO:0000313" key="3">
    <source>
        <dbReference type="Proteomes" id="UP000004394"/>
    </source>
</evidence>
<feature type="region of interest" description="Disordered" evidence="1">
    <location>
        <begin position="31"/>
        <end position="56"/>
    </location>
</feature>
<reference evidence="2" key="1">
    <citation type="submission" date="2010-07" db="EMBL/GenBank/DDBJ databases">
        <authorList>
            <person name="Muzny D."/>
            <person name="Qin X."/>
            <person name="Deng J."/>
            <person name="Jiang H."/>
            <person name="Liu Y."/>
            <person name="Qu J."/>
            <person name="Song X.-Z."/>
            <person name="Zhang L."/>
            <person name="Thornton R."/>
            <person name="Coyle M."/>
            <person name="Francisco L."/>
            <person name="Jackson L."/>
            <person name="Javaid M."/>
            <person name="Korchina V."/>
            <person name="Kovar C."/>
            <person name="Mata R."/>
            <person name="Mathew T."/>
            <person name="Ngo R."/>
            <person name="Nguyen L."/>
            <person name="Nguyen N."/>
            <person name="Okwuonu G."/>
            <person name="Ongeri F."/>
            <person name="Pham C."/>
            <person name="Simmons D."/>
            <person name="Wilczek-Boney K."/>
            <person name="Hale W."/>
            <person name="Jakkamsetti A."/>
            <person name="Pham P."/>
            <person name="Ruth R."/>
            <person name="San Lucas F."/>
            <person name="Warren J."/>
            <person name="Zhang J."/>
            <person name="Zhao Z."/>
            <person name="Zhou C."/>
            <person name="Zhu D."/>
            <person name="Lee S."/>
            <person name="Bess C."/>
            <person name="Blankenburg K."/>
            <person name="Forbes L."/>
            <person name="Fu Q."/>
            <person name="Gubbala S."/>
            <person name="Hirani K."/>
            <person name="Jayaseelan J.C."/>
            <person name="Lara F."/>
            <person name="Munidasa M."/>
            <person name="Palculict T."/>
            <person name="Patil S."/>
            <person name="Pu L.-L."/>
            <person name="Saada N."/>
            <person name="Tang L."/>
            <person name="Weissenberger G."/>
            <person name="Zhu Y."/>
            <person name="Hemphill L."/>
            <person name="Shang Y."/>
            <person name="Youmans B."/>
            <person name="Ayvaz T."/>
            <person name="Ross M."/>
            <person name="Santibanez J."/>
            <person name="Aqrawi P."/>
            <person name="Gross S."/>
            <person name="Joshi V."/>
            <person name="Fowler G."/>
            <person name="Nazareth L."/>
            <person name="Reid J."/>
            <person name="Worley K."/>
            <person name="Petrosino J."/>
            <person name="Highlander S."/>
            <person name="Gibbs R."/>
        </authorList>
    </citation>
    <scope>NUCLEOTIDE SEQUENCE [LARGE SCALE GENOMIC DNA]</scope>
    <source>
        <strain evidence="2">DSM 16973</strain>
    </source>
</reference>
<sequence length="56" mass="6421">MSKNQVTVQDYIAPAIEIVKLQQEYHLLAQSEIKPKPGGPEVHDPDEDEDEEIEFE</sequence>
<feature type="compositionally biased region" description="Acidic residues" evidence="1">
    <location>
        <begin position="44"/>
        <end position="56"/>
    </location>
</feature>
<dbReference type="EMBL" id="AEEI01000014">
    <property type="protein sequence ID" value="EFM02717.1"/>
    <property type="molecule type" value="Genomic_DNA"/>
</dbReference>
<proteinExistence type="predicted"/>
<dbReference type="STRING" id="862515.HMPREF0658_0341"/>
<name>E0NQ90_9BACT</name>
<keyword evidence="3" id="KW-1185">Reference proteome</keyword>
<dbReference type="HOGENOM" id="CLU_3010478_0_0_10"/>
<comment type="caution">
    <text evidence="2">The sequence shown here is derived from an EMBL/GenBank/DDBJ whole genome shotgun (WGS) entry which is preliminary data.</text>
</comment>
<protein>
    <submittedName>
        <fullName evidence="2">Uncharacterized protein</fullName>
    </submittedName>
</protein>
<evidence type="ECO:0000313" key="2">
    <source>
        <dbReference type="EMBL" id="EFM02717.1"/>
    </source>
</evidence>
<accession>E0NQ90</accession>